<keyword evidence="2" id="KW-1185">Reference proteome</keyword>
<accession>A0AAD8GBN8</accession>
<evidence type="ECO:0000313" key="2">
    <source>
        <dbReference type="Proteomes" id="UP001230051"/>
    </source>
</evidence>
<proteinExistence type="predicted"/>
<dbReference type="Proteomes" id="UP001230051">
    <property type="component" value="Unassembled WGS sequence"/>
</dbReference>
<gene>
    <name evidence="1" type="ORF">AOXY_G6215</name>
</gene>
<organism evidence="1 2">
    <name type="scientific">Acipenser oxyrinchus oxyrinchus</name>
    <dbReference type="NCBI Taxonomy" id="40147"/>
    <lineage>
        <taxon>Eukaryota</taxon>
        <taxon>Metazoa</taxon>
        <taxon>Chordata</taxon>
        <taxon>Craniata</taxon>
        <taxon>Vertebrata</taxon>
        <taxon>Euteleostomi</taxon>
        <taxon>Actinopterygii</taxon>
        <taxon>Chondrostei</taxon>
        <taxon>Acipenseriformes</taxon>
        <taxon>Acipenseridae</taxon>
        <taxon>Acipenser</taxon>
    </lineage>
</organism>
<sequence length="130" mass="14807">MVIDKCNYKMIPLGEHMPSHYQYLVEGSILAVPTSWLKVTLGKLKEKKATCQLKLLCDAFMQPDDCSFRGGISVLQEKYKDVFVTLQLYASNNLRLCGSEINRCFNQKMATYRCAASNIQRQNQKDAETS</sequence>
<evidence type="ECO:0000313" key="1">
    <source>
        <dbReference type="EMBL" id="KAK1171405.1"/>
    </source>
</evidence>
<comment type="caution">
    <text evidence="1">The sequence shown here is derived from an EMBL/GenBank/DDBJ whole genome shotgun (WGS) entry which is preliminary data.</text>
</comment>
<protein>
    <submittedName>
        <fullName evidence="1">Uncharacterized protein</fullName>
    </submittedName>
</protein>
<dbReference type="AlphaFoldDB" id="A0AAD8GBN8"/>
<reference evidence="1" key="1">
    <citation type="submission" date="2022-02" db="EMBL/GenBank/DDBJ databases">
        <title>Atlantic sturgeon de novo genome assembly.</title>
        <authorList>
            <person name="Stock M."/>
            <person name="Klopp C."/>
            <person name="Guiguen Y."/>
            <person name="Cabau C."/>
            <person name="Parinello H."/>
            <person name="Santidrian Yebra-Pimentel E."/>
            <person name="Kuhl H."/>
            <person name="Dirks R.P."/>
            <person name="Guessner J."/>
            <person name="Wuertz S."/>
            <person name="Du K."/>
            <person name="Schartl M."/>
        </authorList>
    </citation>
    <scope>NUCLEOTIDE SEQUENCE</scope>
    <source>
        <strain evidence="1">STURGEONOMICS-FGT-2020</strain>
        <tissue evidence="1">Whole blood</tissue>
    </source>
</reference>
<dbReference type="EMBL" id="JAGXEW010000005">
    <property type="protein sequence ID" value="KAK1171405.1"/>
    <property type="molecule type" value="Genomic_DNA"/>
</dbReference>
<name>A0AAD8GBN8_ACIOX</name>